<protein>
    <recommendedName>
        <fullName evidence="2">Phage protein</fullName>
    </recommendedName>
</protein>
<evidence type="ECO:0008006" key="2">
    <source>
        <dbReference type="Google" id="ProtNLM"/>
    </source>
</evidence>
<proteinExistence type="predicted"/>
<evidence type="ECO:0000313" key="1">
    <source>
        <dbReference type="EMBL" id="XDJ02492.1"/>
    </source>
</evidence>
<dbReference type="EMBL" id="PP965177">
    <property type="protein sequence ID" value="XDJ02492.1"/>
    <property type="molecule type" value="Genomic_DNA"/>
</dbReference>
<organism evidence="1">
    <name type="scientific">Bacillus phage KoopaTroopa</name>
    <dbReference type="NCBI Taxonomy" id="3234046"/>
    <lineage>
        <taxon>Viruses</taxon>
        <taxon>Duplodnaviria</taxon>
        <taxon>Heunggongvirae</taxon>
        <taxon>Uroviricota</taxon>
        <taxon>Caudoviricetes</taxon>
    </lineage>
</organism>
<sequence>MVNIIHERFPEFGNATCEDKLLEEVFRAKVTFGKQVKVVVHPKYYKDCFLDSKNTIKLDAGGYATGVEIHLSESVDTYVLEFVEFGEKE</sequence>
<accession>A0AB39C7A1</accession>
<name>A0AB39C7A1_9CAUD</name>
<reference evidence="1" key="1">
    <citation type="submission" date="2024-06" db="EMBL/GenBank/DDBJ databases">
        <authorList>
            <person name="Lee H."/>
            <person name="Agrawal S."/>
        </authorList>
    </citation>
    <scope>NUCLEOTIDE SEQUENCE</scope>
</reference>